<evidence type="ECO:0000313" key="2">
    <source>
        <dbReference type="WBParaSite" id="PS1159_v2.g17634.t1"/>
    </source>
</evidence>
<proteinExistence type="predicted"/>
<dbReference type="Proteomes" id="UP000887580">
    <property type="component" value="Unplaced"/>
</dbReference>
<evidence type="ECO:0000313" key="1">
    <source>
        <dbReference type="Proteomes" id="UP000887580"/>
    </source>
</evidence>
<accession>A0AC35FHM5</accession>
<name>A0AC35FHM5_9BILA</name>
<sequence>MENRQPSKRSHSLAVSNNSAPMNNKKLCIQHTARESTVPSNSTPVIDAENLSKMIATFMQQNHGTLPPEIQNQLIANPTWNQTMVGENWTEDLTILQKIYFLRFSA</sequence>
<organism evidence="1 2">
    <name type="scientific">Panagrolaimus sp. PS1159</name>
    <dbReference type="NCBI Taxonomy" id="55785"/>
    <lineage>
        <taxon>Eukaryota</taxon>
        <taxon>Metazoa</taxon>
        <taxon>Ecdysozoa</taxon>
        <taxon>Nematoda</taxon>
        <taxon>Chromadorea</taxon>
        <taxon>Rhabditida</taxon>
        <taxon>Tylenchina</taxon>
        <taxon>Panagrolaimomorpha</taxon>
        <taxon>Panagrolaimoidea</taxon>
        <taxon>Panagrolaimidae</taxon>
        <taxon>Panagrolaimus</taxon>
    </lineage>
</organism>
<dbReference type="WBParaSite" id="PS1159_v2.g17634.t1">
    <property type="protein sequence ID" value="PS1159_v2.g17634.t1"/>
    <property type="gene ID" value="PS1159_v2.g17634"/>
</dbReference>
<reference evidence="2" key="1">
    <citation type="submission" date="2022-11" db="UniProtKB">
        <authorList>
            <consortium name="WormBaseParasite"/>
        </authorList>
    </citation>
    <scope>IDENTIFICATION</scope>
</reference>
<protein>
    <submittedName>
        <fullName evidence="2">Uncharacterized protein</fullName>
    </submittedName>
</protein>